<dbReference type="KEGG" id="nre:BES08_11945"/>
<dbReference type="EMBL" id="CP017075">
    <property type="protein sequence ID" value="AOR77381.1"/>
    <property type="molecule type" value="Genomic_DNA"/>
</dbReference>
<evidence type="ECO:0000313" key="1">
    <source>
        <dbReference type="EMBL" id="AOR77381.1"/>
    </source>
</evidence>
<accession>A0A1D8A5J8</accession>
<reference evidence="2" key="1">
    <citation type="journal article" date="2017" name="J. Biotechnol.">
        <title>Complete genome sequence of Novosphingobium resinovorum SA1, a versatile xenobiotic-degrading bacterium capable of utilizing sulfanilic acid.</title>
        <authorList>
            <person name="Hegedus B."/>
            <person name="Kos P.B."/>
            <person name="Balint B."/>
            <person name="Maroti G."/>
            <person name="Gan H.M."/>
            <person name="Perei K."/>
            <person name="Rakhely G."/>
        </authorList>
    </citation>
    <scope>NUCLEOTIDE SEQUENCE [LARGE SCALE GENOMIC DNA]</scope>
    <source>
        <strain evidence="2">SA1</strain>
    </source>
</reference>
<dbReference type="AlphaFoldDB" id="A0A1D8A5J8"/>
<name>A0A1D8A5J8_9SPHN</name>
<keyword evidence="2" id="KW-1185">Reference proteome</keyword>
<proteinExistence type="predicted"/>
<gene>
    <name evidence="1" type="ORF">BES08_11945</name>
</gene>
<dbReference type="Proteomes" id="UP000094626">
    <property type="component" value="Chromosome"/>
</dbReference>
<evidence type="ECO:0000313" key="2">
    <source>
        <dbReference type="Proteomes" id="UP000094626"/>
    </source>
</evidence>
<sequence length="326" mass="34764">MAIAQGRTDDAVAFARKRLRKGPIPIENHSALLRALIRDGDTEAVPSVLQVAASRGWRDTPVQTLTAQAAIAGEEPTIAAQRLFAIASAKQSRLPYQSDSVRQLMAAPGVADLYGAQLAAVPAEAESFMAYADGELSEVTYRTVLAGYRRAGGHLDCAAVLNIAEERLARPDLGAATALWDATCRDGNSHAERDKIAFTDPASVNLYNWRYDSITDVSRTASGWSLSFQNPSARARTLGTKLFDARPGTLTVWLREGRTDAILIAEVACPTGDGGKTAVIGSYGLSRGAPISFTVPSGCDHQYLRLLAPPQSSGQDLTIGIHQKST</sequence>
<organism evidence="1 2">
    <name type="scientific">Novosphingobium resinovorum</name>
    <dbReference type="NCBI Taxonomy" id="158500"/>
    <lineage>
        <taxon>Bacteria</taxon>
        <taxon>Pseudomonadati</taxon>
        <taxon>Pseudomonadota</taxon>
        <taxon>Alphaproteobacteria</taxon>
        <taxon>Sphingomonadales</taxon>
        <taxon>Sphingomonadaceae</taxon>
        <taxon>Novosphingobium</taxon>
    </lineage>
</organism>
<protein>
    <submittedName>
        <fullName evidence="1">Uncharacterized protein</fullName>
    </submittedName>
</protein>